<reference evidence="1 2" key="1">
    <citation type="submission" date="2014-01" db="EMBL/GenBank/DDBJ databases">
        <title>Genome sequence determination for a cystic fibrosis isolate, Inquilinus limosus.</title>
        <authorList>
            <person name="Pino M."/>
            <person name="Di Conza J."/>
            <person name="Gutkind G."/>
        </authorList>
    </citation>
    <scope>NUCLEOTIDE SEQUENCE [LARGE SCALE GENOMIC DNA]</scope>
    <source>
        <strain evidence="1 2">MP06</strain>
    </source>
</reference>
<name>A0A0A0D595_9PROT</name>
<protein>
    <submittedName>
        <fullName evidence="1">Uncharacterized protein</fullName>
    </submittedName>
</protein>
<feature type="non-terminal residue" evidence="1">
    <location>
        <position position="1"/>
    </location>
</feature>
<accession>A0A0A0D595</accession>
<proteinExistence type="predicted"/>
<comment type="caution">
    <text evidence="1">The sequence shown here is derived from an EMBL/GenBank/DDBJ whole genome shotgun (WGS) entry which is preliminary data.</text>
</comment>
<evidence type="ECO:0000313" key="1">
    <source>
        <dbReference type="EMBL" id="KGM33230.1"/>
    </source>
</evidence>
<gene>
    <name evidence="1" type="ORF">P409_17015</name>
</gene>
<evidence type="ECO:0000313" key="2">
    <source>
        <dbReference type="Proteomes" id="UP000029995"/>
    </source>
</evidence>
<organism evidence="1 2">
    <name type="scientific">Inquilinus limosus MP06</name>
    <dbReference type="NCBI Taxonomy" id="1398085"/>
    <lineage>
        <taxon>Bacteria</taxon>
        <taxon>Pseudomonadati</taxon>
        <taxon>Pseudomonadota</taxon>
        <taxon>Alphaproteobacteria</taxon>
        <taxon>Rhodospirillales</taxon>
        <taxon>Rhodospirillaceae</taxon>
        <taxon>Inquilinus</taxon>
    </lineage>
</organism>
<sequence length="74" mass="6983">VVLVAHRRVDQVPLVRADLVGAALLEGVAGGAGLRQGLALGRVALASSGAIGGIDGPACSAAAGALATALVSTL</sequence>
<dbReference type="Proteomes" id="UP000029995">
    <property type="component" value="Unassembled WGS sequence"/>
</dbReference>
<dbReference type="EMBL" id="JANX01000209">
    <property type="protein sequence ID" value="KGM33230.1"/>
    <property type="molecule type" value="Genomic_DNA"/>
</dbReference>
<dbReference type="AlphaFoldDB" id="A0A0A0D595"/>